<dbReference type="Pfam" id="PF19785">
    <property type="entry name" value="UPF0738"/>
    <property type="match status" value="1"/>
</dbReference>
<dbReference type="Proteomes" id="UP000318521">
    <property type="component" value="Unassembled WGS sequence"/>
</dbReference>
<dbReference type="InterPro" id="IPR020908">
    <property type="entry name" value="UPF0738"/>
</dbReference>
<evidence type="ECO:0000313" key="1">
    <source>
        <dbReference type="EMBL" id="TSB46097.1"/>
    </source>
</evidence>
<accession>A0A553ZXB5</accession>
<sequence>MHKLHIVDIQEDGQNWLAKSHEWLPNDVAKDLNPGARLLVDSDGFAFIYILENETGFHHIIFHREMWPVLRKIYESKKPIVVELQQNVKKELFQFQEELSFLLENIEGNGNYGEKFEQAVRTAFTFE</sequence>
<proteinExistence type="predicted"/>
<dbReference type="RefSeq" id="WP_143848991.1">
    <property type="nucleotide sequence ID" value="NZ_VLXZ01000007.1"/>
</dbReference>
<reference evidence="1 2" key="1">
    <citation type="submission" date="2019-07" db="EMBL/GenBank/DDBJ databases">
        <authorList>
            <person name="Park Y.J."/>
            <person name="Jeong S.E."/>
            <person name="Jung H.S."/>
        </authorList>
    </citation>
    <scope>NUCLEOTIDE SEQUENCE [LARGE SCALE GENOMIC DNA]</scope>
    <source>
        <strain evidence="2">P16(2019)</strain>
    </source>
</reference>
<dbReference type="OrthoDB" id="2966478at2"/>
<name>A0A553ZXB5_9BACI</name>
<keyword evidence="2" id="KW-1185">Reference proteome</keyword>
<gene>
    <name evidence="1" type="ORF">FN960_12070</name>
</gene>
<dbReference type="EMBL" id="VLXZ01000007">
    <property type="protein sequence ID" value="TSB46097.1"/>
    <property type="molecule type" value="Genomic_DNA"/>
</dbReference>
<protein>
    <submittedName>
        <fullName evidence="1">Uncharacterized protein</fullName>
    </submittedName>
</protein>
<organism evidence="1 2">
    <name type="scientific">Alkalicoccobacillus porphyridii</name>
    <dbReference type="NCBI Taxonomy" id="2597270"/>
    <lineage>
        <taxon>Bacteria</taxon>
        <taxon>Bacillati</taxon>
        <taxon>Bacillota</taxon>
        <taxon>Bacilli</taxon>
        <taxon>Bacillales</taxon>
        <taxon>Bacillaceae</taxon>
        <taxon>Alkalicoccobacillus</taxon>
    </lineage>
</organism>
<evidence type="ECO:0000313" key="2">
    <source>
        <dbReference type="Proteomes" id="UP000318521"/>
    </source>
</evidence>
<comment type="caution">
    <text evidence="1">The sequence shown here is derived from an EMBL/GenBank/DDBJ whole genome shotgun (WGS) entry which is preliminary data.</text>
</comment>
<dbReference type="AlphaFoldDB" id="A0A553ZXB5"/>